<keyword evidence="2" id="KW-1185">Reference proteome</keyword>
<organism evidence="1 2">
    <name type="scientific">Grylomicrobium aquisgranensis</name>
    <dbReference type="NCBI Taxonomy" id="2926318"/>
    <lineage>
        <taxon>Bacteria</taxon>
        <taxon>Bacillati</taxon>
        <taxon>Bacillota</taxon>
        <taxon>Erysipelotrichia</taxon>
        <taxon>Erysipelotrichales</taxon>
        <taxon>Erysipelotrichaceae</taxon>
        <taxon>Grylomicrobium</taxon>
    </lineage>
</organism>
<dbReference type="RefSeq" id="WP_370596395.1">
    <property type="nucleotide sequence ID" value="NZ_JALBUR010000025.1"/>
</dbReference>
<dbReference type="SUPFAM" id="SSF88659">
    <property type="entry name" value="Sigma3 and sigma4 domains of RNA polymerase sigma factors"/>
    <property type="match status" value="1"/>
</dbReference>
<name>A0AB35U7X9_9FIRM</name>
<evidence type="ECO:0000313" key="2">
    <source>
        <dbReference type="Proteomes" id="UP001286174"/>
    </source>
</evidence>
<dbReference type="InterPro" id="IPR013324">
    <property type="entry name" value="RNA_pol_sigma_r3/r4-like"/>
</dbReference>
<gene>
    <name evidence="1" type="ORF">MOZ60_08760</name>
</gene>
<dbReference type="AlphaFoldDB" id="A0AB35U7X9"/>
<evidence type="ECO:0000313" key="1">
    <source>
        <dbReference type="EMBL" id="MDX8420182.1"/>
    </source>
</evidence>
<dbReference type="Proteomes" id="UP001286174">
    <property type="component" value="Unassembled WGS sequence"/>
</dbReference>
<protein>
    <submittedName>
        <fullName evidence="1">Uncharacterized protein</fullName>
    </submittedName>
</protein>
<comment type="caution">
    <text evidence="1">The sequence shown here is derived from an EMBL/GenBank/DDBJ whole genome shotgun (WGS) entry which is preliminary data.</text>
</comment>
<reference evidence="1 2" key="1">
    <citation type="submission" date="2022-03" db="EMBL/GenBank/DDBJ databases">
        <title>Novel taxa within the pig intestine.</title>
        <authorList>
            <person name="Wylensek D."/>
            <person name="Bishof K."/>
            <person name="Afrizal A."/>
            <person name="Clavel T."/>
        </authorList>
    </citation>
    <scope>NUCLEOTIDE SEQUENCE [LARGE SCALE GENOMIC DNA]</scope>
    <source>
        <strain evidence="1 2">CLA-KB-P133</strain>
    </source>
</reference>
<sequence length="147" mass="17403">MRQNEANRQFRKAVQRYRDAVQRVHILQQQKKEIAYRASGVHAVRFERQGFRTYDPLLWIEKNAVNQQKISECMRQMDTFESMMSMIDASAACLLWQVYIDHMTWQQAAENLGMSRDAAFRRCYRSIVYLFEQGMLKAEELPVGIDS</sequence>
<proteinExistence type="predicted"/>
<dbReference type="EMBL" id="JALBUR010000025">
    <property type="protein sequence ID" value="MDX8420182.1"/>
    <property type="molecule type" value="Genomic_DNA"/>
</dbReference>
<accession>A0AB35U7X9</accession>